<dbReference type="Proteomes" id="UP000799537">
    <property type="component" value="Unassembled WGS sequence"/>
</dbReference>
<reference evidence="7" key="1">
    <citation type="journal article" date="2020" name="Stud. Mycol.">
        <title>101 Dothideomycetes genomes: a test case for predicting lifestyles and emergence of pathogens.</title>
        <authorList>
            <person name="Haridas S."/>
            <person name="Albert R."/>
            <person name="Binder M."/>
            <person name="Bloem J."/>
            <person name="Labutti K."/>
            <person name="Salamov A."/>
            <person name="Andreopoulos B."/>
            <person name="Baker S."/>
            <person name="Barry K."/>
            <person name="Bills G."/>
            <person name="Bluhm B."/>
            <person name="Cannon C."/>
            <person name="Castanera R."/>
            <person name="Culley D."/>
            <person name="Daum C."/>
            <person name="Ezra D."/>
            <person name="Gonzalez J."/>
            <person name="Henrissat B."/>
            <person name="Kuo A."/>
            <person name="Liang C."/>
            <person name="Lipzen A."/>
            <person name="Lutzoni F."/>
            <person name="Magnuson J."/>
            <person name="Mondo S."/>
            <person name="Nolan M."/>
            <person name="Ohm R."/>
            <person name="Pangilinan J."/>
            <person name="Park H.-J."/>
            <person name="Ramirez L."/>
            <person name="Alfaro M."/>
            <person name="Sun H."/>
            <person name="Tritt A."/>
            <person name="Yoshinaga Y."/>
            <person name="Zwiers L.-H."/>
            <person name="Turgeon B."/>
            <person name="Goodwin S."/>
            <person name="Spatafora J."/>
            <person name="Crous P."/>
            <person name="Grigoriev I."/>
        </authorList>
    </citation>
    <scope>NUCLEOTIDE SEQUENCE</scope>
    <source>
        <strain evidence="7">ATCC 36951</strain>
    </source>
</reference>
<keyword evidence="3" id="KW-0274">FAD</keyword>
<sequence length="467" mass="51222">MASTTETLNVAVIGAGIAGLSAGIAVRRAGHHVTIFERSTFKNEVGAAITMPPQSSRILRKWGLADPPSTNDAPYQDLASGKLLRGSRRRNPKTAEIVMRTAFENEEEVYRAPFVSYHRADLHSGLRQLAQDAGVEMVLGKMAVDIDCSNARLTLASSEDDFRNETVQKDLIVLADGVNTRFVKEITGRDIPARESGRSAFRALIPTKKILKDTEASQIFADGGEHFLNGCVNPATGVFMISYPCRGGELMNVAIIHPVRPDEKGKSGKQAHNWNSPATVEEALEVIHDFHPAYKAIAKLADPKVYTIKDREPLPTYANGRAIIIGDAAHPMFPTIAGGGSTAIEDAAALEVVLRDITPSDSNLITQRLALWNALRLPRDVVTQVLSTAMVLPRPASQYAEQVRHVYTGHLPDEVLAGWHEGTKAFVCPYDVFDVTRKALEWAEREAYPDDMMLRLQDEGVIKHFGR</sequence>
<keyword evidence="4" id="KW-0560">Oxidoreductase</keyword>
<accession>A0A6A6CM38</accession>
<evidence type="ECO:0000256" key="2">
    <source>
        <dbReference type="ARBA" id="ARBA00022630"/>
    </source>
</evidence>
<keyword evidence="2" id="KW-0285">Flavoprotein</keyword>
<dbReference type="Gene3D" id="3.50.50.60">
    <property type="entry name" value="FAD/NAD(P)-binding domain"/>
    <property type="match status" value="1"/>
</dbReference>
<dbReference type="AlphaFoldDB" id="A0A6A6CM38"/>
<name>A0A6A6CM38_ZASCE</name>
<dbReference type="Gene3D" id="3.30.9.30">
    <property type="match status" value="1"/>
</dbReference>
<protein>
    <recommendedName>
        <fullName evidence="6">FAD-binding domain-containing protein</fullName>
    </recommendedName>
</protein>
<dbReference type="PANTHER" id="PTHR13789">
    <property type="entry name" value="MONOOXYGENASE"/>
    <property type="match status" value="1"/>
</dbReference>
<organism evidence="7 8">
    <name type="scientific">Zasmidium cellare ATCC 36951</name>
    <dbReference type="NCBI Taxonomy" id="1080233"/>
    <lineage>
        <taxon>Eukaryota</taxon>
        <taxon>Fungi</taxon>
        <taxon>Dikarya</taxon>
        <taxon>Ascomycota</taxon>
        <taxon>Pezizomycotina</taxon>
        <taxon>Dothideomycetes</taxon>
        <taxon>Dothideomycetidae</taxon>
        <taxon>Mycosphaerellales</taxon>
        <taxon>Mycosphaerellaceae</taxon>
        <taxon>Zasmidium</taxon>
    </lineage>
</organism>
<dbReference type="InterPro" id="IPR002938">
    <property type="entry name" value="FAD-bd"/>
</dbReference>
<dbReference type="PANTHER" id="PTHR13789:SF215">
    <property type="entry name" value="FAD-BINDING DOMAIN-CONTAINING PROTEIN-RELATED"/>
    <property type="match status" value="1"/>
</dbReference>
<evidence type="ECO:0000259" key="6">
    <source>
        <dbReference type="Pfam" id="PF01494"/>
    </source>
</evidence>
<dbReference type="RefSeq" id="XP_033668177.1">
    <property type="nucleotide sequence ID" value="XM_033806465.1"/>
</dbReference>
<dbReference type="InterPro" id="IPR036188">
    <property type="entry name" value="FAD/NAD-bd_sf"/>
</dbReference>
<evidence type="ECO:0000256" key="1">
    <source>
        <dbReference type="ARBA" id="ARBA00007992"/>
    </source>
</evidence>
<evidence type="ECO:0000313" key="7">
    <source>
        <dbReference type="EMBL" id="KAF2167288.1"/>
    </source>
</evidence>
<evidence type="ECO:0000256" key="5">
    <source>
        <dbReference type="ARBA" id="ARBA00023033"/>
    </source>
</evidence>
<keyword evidence="5" id="KW-0503">Monooxygenase</keyword>
<feature type="domain" description="FAD-binding" evidence="6">
    <location>
        <begin position="9"/>
        <end position="352"/>
    </location>
</feature>
<dbReference type="GO" id="GO:0004497">
    <property type="term" value="F:monooxygenase activity"/>
    <property type="evidence" value="ECO:0007669"/>
    <property type="project" value="UniProtKB-KW"/>
</dbReference>
<dbReference type="GO" id="GO:0071949">
    <property type="term" value="F:FAD binding"/>
    <property type="evidence" value="ECO:0007669"/>
    <property type="project" value="InterPro"/>
</dbReference>
<evidence type="ECO:0000256" key="3">
    <source>
        <dbReference type="ARBA" id="ARBA00022827"/>
    </source>
</evidence>
<comment type="similarity">
    <text evidence="1">Belongs to the paxM FAD-dependent monooxygenase family.</text>
</comment>
<gene>
    <name evidence="7" type="ORF">M409DRAFT_22715</name>
</gene>
<proteinExistence type="inferred from homology"/>
<dbReference type="SUPFAM" id="SSF51905">
    <property type="entry name" value="FAD/NAD(P)-binding domain"/>
    <property type="match status" value="1"/>
</dbReference>
<dbReference type="PRINTS" id="PR00420">
    <property type="entry name" value="RNGMNOXGNASE"/>
</dbReference>
<dbReference type="GeneID" id="54559737"/>
<dbReference type="EMBL" id="ML993594">
    <property type="protein sequence ID" value="KAF2167288.1"/>
    <property type="molecule type" value="Genomic_DNA"/>
</dbReference>
<dbReference type="OrthoDB" id="9993796at2759"/>
<keyword evidence="8" id="KW-1185">Reference proteome</keyword>
<dbReference type="Pfam" id="PF01494">
    <property type="entry name" value="FAD_binding_3"/>
    <property type="match status" value="1"/>
</dbReference>
<dbReference type="SUPFAM" id="SSF54373">
    <property type="entry name" value="FAD-linked reductases, C-terminal domain"/>
    <property type="match status" value="1"/>
</dbReference>
<evidence type="ECO:0000256" key="4">
    <source>
        <dbReference type="ARBA" id="ARBA00023002"/>
    </source>
</evidence>
<dbReference type="InterPro" id="IPR050493">
    <property type="entry name" value="FAD-dep_Monooxygenase_BioMet"/>
</dbReference>
<evidence type="ECO:0000313" key="8">
    <source>
        <dbReference type="Proteomes" id="UP000799537"/>
    </source>
</evidence>